<evidence type="ECO:0000313" key="6">
    <source>
        <dbReference type="Proteomes" id="UP000030746"/>
    </source>
</evidence>
<organism evidence="5 6">
    <name type="scientific">Lottia gigantea</name>
    <name type="common">Giant owl limpet</name>
    <dbReference type="NCBI Taxonomy" id="225164"/>
    <lineage>
        <taxon>Eukaryota</taxon>
        <taxon>Metazoa</taxon>
        <taxon>Spiralia</taxon>
        <taxon>Lophotrochozoa</taxon>
        <taxon>Mollusca</taxon>
        <taxon>Gastropoda</taxon>
        <taxon>Patellogastropoda</taxon>
        <taxon>Lottioidea</taxon>
        <taxon>Lottiidae</taxon>
        <taxon>Lottia</taxon>
    </lineage>
</organism>
<comment type="function">
    <text evidence="1">Substrate recognition and binding subunit of the essential mitochondrial processing protease (MPP), which cleaves the mitochondrial sequence off newly imported precursors proteins.</text>
</comment>
<reference evidence="5 6" key="1">
    <citation type="journal article" date="2013" name="Nature">
        <title>Insights into bilaterian evolution from three spiralian genomes.</title>
        <authorList>
            <person name="Simakov O."/>
            <person name="Marletaz F."/>
            <person name="Cho S.J."/>
            <person name="Edsinger-Gonzales E."/>
            <person name="Havlak P."/>
            <person name="Hellsten U."/>
            <person name="Kuo D.H."/>
            <person name="Larsson T."/>
            <person name="Lv J."/>
            <person name="Arendt D."/>
            <person name="Savage R."/>
            <person name="Osoegawa K."/>
            <person name="de Jong P."/>
            <person name="Grimwood J."/>
            <person name="Chapman J.A."/>
            <person name="Shapiro H."/>
            <person name="Aerts A."/>
            <person name="Otillar R.P."/>
            <person name="Terry A.Y."/>
            <person name="Boore J.L."/>
            <person name="Grigoriev I.V."/>
            <person name="Lindberg D.R."/>
            <person name="Seaver E.C."/>
            <person name="Weisblat D.A."/>
            <person name="Putnam N.H."/>
            <person name="Rokhsar D.S."/>
        </authorList>
    </citation>
    <scope>NUCLEOTIDE SEQUENCE [LARGE SCALE GENOMIC DNA]</scope>
</reference>
<dbReference type="STRING" id="225164.V3Z0B6"/>
<dbReference type="RefSeq" id="XP_009065468.1">
    <property type="nucleotide sequence ID" value="XM_009067220.1"/>
</dbReference>
<keyword evidence="6" id="KW-1185">Reference proteome</keyword>
<feature type="domain" description="Peptidase M16 C-terminal" evidence="4">
    <location>
        <begin position="230"/>
        <end position="434"/>
    </location>
</feature>
<dbReference type="InterPro" id="IPR011765">
    <property type="entry name" value="Pept_M16_N"/>
</dbReference>
<dbReference type="Pfam" id="PF05193">
    <property type="entry name" value="Peptidase_M16_C"/>
    <property type="match status" value="1"/>
</dbReference>
<dbReference type="Gene3D" id="3.30.830.10">
    <property type="entry name" value="Metalloenzyme, LuxS/M16 peptidase-like"/>
    <property type="match status" value="2"/>
</dbReference>
<accession>V3Z0B6</accession>
<dbReference type="EMBL" id="KB203567">
    <property type="protein sequence ID" value="ESO83893.1"/>
    <property type="molecule type" value="Genomic_DNA"/>
</dbReference>
<protein>
    <submittedName>
        <fullName evidence="5">Uncharacterized protein</fullName>
    </submittedName>
</protein>
<dbReference type="GO" id="GO:0046872">
    <property type="term" value="F:metal ion binding"/>
    <property type="evidence" value="ECO:0007669"/>
    <property type="project" value="InterPro"/>
</dbReference>
<dbReference type="OMA" id="LKYHHSP"/>
<dbReference type="HOGENOM" id="CLU_009902_5_2_1"/>
<proteinExistence type="inferred from homology"/>
<dbReference type="KEGG" id="lgi:LOTGIDRAFT_222316"/>
<dbReference type="Pfam" id="PF00675">
    <property type="entry name" value="Peptidase_M16"/>
    <property type="match status" value="1"/>
</dbReference>
<dbReference type="Proteomes" id="UP000030746">
    <property type="component" value="Unassembled WGS sequence"/>
</dbReference>
<evidence type="ECO:0000259" key="3">
    <source>
        <dbReference type="Pfam" id="PF00675"/>
    </source>
</evidence>
<dbReference type="SUPFAM" id="SSF63411">
    <property type="entry name" value="LuxS/MPP-like metallohydrolase"/>
    <property type="match status" value="2"/>
</dbReference>
<dbReference type="PANTHER" id="PTHR11851">
    <property type="entry name" value="METALLOPROTEASE"/>
    <property type="match status" value="1"/>
</dbReference>
<dbReference type="GO" id="GO:0005739">
    <property type="term" value="C:mitochondrion"/>
    <property type="evidence" value="ECO:0007669"/>
    <property type="project" value="TreeGrafter"/>
</dbReference>
<comment type="similarity">
    <text evidence="2">Belongs to the peptidase M16 family.</text>
</comment>
<name>V3Z0B6_LOTGI</name>
<evidence type="ECO:0000313" key="5">
    <source>
        <dbReference type="EMBL" id="ESO83893.1"/>
    </source>
</evidence>
<dbReference type="OrthoDB" id="277191at2759"/>
<dbReference type="MEROPS" id="M16.P01"/>
<dbReference type="InterPro" id="IPR011249">
    <property type="entry name" value="Metalloenz_LuxS/M16"/>
</dbReference>
<sequence>MAARFGSRGFHNNITKHARKRIQRTFCSKTGNSESIVNVPLSQPLPNFNLPKYSLADKQTYETNVTVLDNGLTVASQNYHFSQFCTVGVAIDSGSRYEVSYPSGVTHFLQKLAFGATTKYDSSDAIAEKLDKHGGIFDCISTKDVTFYAISAEKRGLSEAVDILGETVLRPKMTEKEIEDVRQAINYETDDINNDPNPSILLDEMIYKAAYRDNTLGLPKYGQIESSHKIDRGILYTYLNSVHLPFRTVIAGAGVDHSQLVELTKKFMIEEKQPIWQENSELIDKSKKLDGSISQYTGGIVKQEKDLSNVSLSSSAMPELAHVVLGFESCSHNDPDYIAFCVLFMLLGRGSSFSAGGPGKGLYTRLYRNVIQRYPWIETATADCIAYNDSGLFYIRGSSHPTMLNKLVDVIIKELLNTTGKIYEEELKRAKRQLQSMMMMNLESRPLVFEDIARQVLANGSHKPAQFYYDAIDQITAEDINRVASRMLRSKPAVAAYGTLDKLPLYDDIEAKLASSYTSRLKFSSPFSRLKL</sequence>
<dbReference type="InterPro" id="IPR050361">
    <property type="entry name" value="MPP/UQCRC_Complex"/>
</dbReference>
<evidence type="ECO:0000256" key="2">
    <source>
        <dbReference type="ARBA" id="ARBA00007261"/>
    </source>
</evidence>
<feature type="domain" description="Peptidase M16 N-terminal" evidence="3">
    <location>
        <begin position="74"/>
        <end position="219"/>
    </location>
</feature>
<dbReference type="CTD" id="20247048"/>
<dbReference type="GO" id="GO:0006627">
    <property type="term" value="P:protein processing involved in protein targeting to mitochondrion"/>
    <property type="evidence" value="ECO:0007669"/>
    <property type="project" value="TreeGrafter"/>
</dbReference>
<evidence type="ECO:0000259" key="4">
    <source>
        <dbReference type="Pfam" id="PF05193"/>
    </source>
</evidence>
<dbReference type="AlphaFoldDB" id="V3Z0B6"/>
<dbReference type="PANTHER" id="PTHR11851:SF49">
    <property type="entry name" value="MITOCHONDRIAL-PROCESSING PEPTIDASE SUBUNIT ALPHA"/>
    <property type="match status" value="1"/>
</dbReference>
<evidence type="ECO:0000256" key="1">
    <source>
        <dbReference type="ARBA" id="ARBA00002123"/>
    </source>
</evidence>
<gene>
    <name evidence="5" type="ORF">LOTGIDRAFT_222316</name>
</gene>
<dbReference type="InterPro" id="IPR007863">
    <property type="entry name" value="Peptidase_M16_C"/>
</dbReference>
<dbReference type="GeneID" id="20247048"/>